<dbReference type="AlphaFoldDB" id="A0A7R9EEF9"/>
<sequence>MRKVEFRGSILAFAWRRVGKPFRKTRLQYTLLRSKSRPIIGSLVYYKIDALEDLVANEAEQHQLETDVDHAVSSSYKQHQLETDVERVQQIIQRALQDADWVLKKYKIETSKSKV</sequence>
<proteinExistence type="predicted"/>
<dbReference type="PANTHER" id="PTHR47061">
    <property type="entry name" value="LYR MOTIF-CONTAINING PROTEIN 9"/>
    <property type="match status" value="1"/>
</dbReference>
<dbReference type="EMBL" id="OB795591">
    <property type="protein sequence ID" value="CAD7432447.1"/>
    <property type="molecule type" value="Genomic_DNA"/>
</dbReference>
<evidence type="ECO:0000313" key="1">
    <source>
        <dbReference type="EMBL" id="CAD7432447.1"/>
    </source>
</evidence>
<reference evidence="1" key="1">
    <citation type="submission" date="2020-11" db="EMBL/GenBank/DDBJ databases">
        <authorList>
            <person name="Tran Van P."/>
        </authorList>
    </citation>
    <scope>NUCLEOTIDE SEQUENCE</scope>
</reference>
<protein>
    <submittedName>
        <fullName evidence="1">Uncharacterized protein</fullName>
    </submittedName>
</protein>
<dbReference type="PANTHER" id="PTHR47061:SF1">
    <property type="entry name" value="LYR MOTIF-CONTAINING PROTEIN 9"/>
    <property type="match status" value="1"/>
</dbReference>
<organism evidence="1">
    <name type="scientific">Timema monikensis</name>
    <dbReference type="NCBI Taxonomy" id="170555"/>
    <lineage>
        <taxon>Eukaryota</taxon>
        <taxon>Metazoa</taxon>
        <taxon>Ecdysozoa</taxon>
        <taxon>Arthropoda</taxon>
        <taxon>Hexapoda</taxon>
        <taxon>Insecta</taxon>
        <taxon>Pterygota</taxon>
        <taxon>Neoptera</taxon>
        <taxon>Polyneoptera</taxon>
        <taxon>Phasmatodea</taxon>
        <taxon>Timematodea</taxon>
        <taxon>Timematoidea</taxon>
        <taxon>Timematidae</taxon>
        <taxon>Timema</taxon>
    </lineage>
</organism>
<accession>A0A7R9EEF9</accession>
<gene>
    <name evidence="1" type="ORF">TMSB3V08_LOCUS9156</name>
</gene>
<name>A0A7R9EEF9_9NEOP</name>
<dbReference type="InterPro" id="IPR052151">
    <property type="entry name" value="Complex_I_LYR"/>
</dbReference>